<gene>
    <name evidence="1" type="ORF">PR048_008818</name>
</gene>
<reference evidence="1 2" key="1">
    <citation type="submission" date="2023-02" db="EMBL/GenBank/DDBJ databases">
        <title>LHISI_Scaffold_Assembly.</title>
        <authorList>
            <person name="Stuart O.P."/>
            <person name="Cleave R."/>
            <person name="Magrath M.J.L."/>
            <person name="Mikheyev A.S."/>
        </authorList>
    </citation>
    <scope>NUCLEOTIDE SEQUENCE [LARGE SCALE GENOMIC DNA]</scope>
    <source>
        <strain evidence="1">Daus_M_001</strain>
        <tissue evidence="1">Leg muscle</tissue>
    </source>
</reference>
<keyword evidence="2" id="KW-1185">Reference proteome</keyword>
<name>A0ABQ9HY72_9NEOP</name>
<dbReference type="Proteomes" id="UP001159363">
    <property type="component" value="Chromosome 3"/>
</dbReference>
<organism evidence="1 2">
    <name type="scientific">Dryococelus australis</name>
    <dbReference type="NCBI Taxonomy" id="614101"/>
    <lineage>
        <taxon>Eukaryota</taxon>
        <taxon>Metazoa</taxon>
        <taxon>Ecdysozoa</taxon>
        <taxon>Arthropoda</taxon>
        <taxon>Hexapoda</taxon>
        <taxon>Insecta</taxon>
        <taxon>Pterygota</taxon>
        <taxon>Neoptera</taxon>
        <taxon>Polyneoptera</taxon>
        <taxon>Phasmatodea</taxon>
        <taxon>Verophasmatodea</taxon>
        <taxon>Anareolatae</taxon>
        <taxon>Phasmatidae</taxon>
        <taxon>Eurycanthinae</taxon>
        <taxon>Dryococelus</taxon>
    </lineage>
</organism>
<proteinExistence type="predicted"/>
<protein>
    <submittedName>
        <fullName evidence="1">Uncharacterized protein</fullName>
    </submittedName>
</protein>
<comment type="caution">
    <text evidence="1">The sequence shown here is derived from an EMBL/GenBank/DDBJ whole genome shotgun (WGS) entry which is preliminary data.</text>
</comment>
<dbReference type="PANTHER" id="PTHR10773:SF19">
    <property type="match status" value="1"/>
</dbReference>
<dbReference type="PANTHER" id="PTHR10773">
    <property type="entry name" value="DNA-DIRECTED RNA POLYMERASES I, II, AND III SUBUNIT RPABC2"/>
    <property type="match status" value="1"/>
</dbReference>
<dbReference type="EMBL" id="JARBHB010000003">
    <property type="protein sequence ID" value="KAJ8889319.1"/>
    <property type="molecule type" value="Genomic_DNA"/>
</dbReference>
<evidence type="ECO:0000313" key="1">
    <source>
        <dbReference type="EMBL" id="KAJ8889319.1"/>
    </source>
</evidence>
<sequence length="317" mass="37217">MLNIQIQAAESGHNQELRHTLKIKQEIHHRKVQLARYVLETTRYQAKMINVLLCFHLTCKKIAAMHVWDESVASRRAQEIGSCVMKYLNTHEHKENIIAWSDSCRERNRNIKMAAMWMHIVQSSRMNVKEVCHKFAEPGHSYLPNNSDFGDIDRKFQYHPEIYAPTQWCEVISNSRVKKNKFEVVQMNKEDVKNTTRIEVNMVNTKNTTTGDKVEWFNIKEMRFTKNKPGIMEYKFTHNSLIGFNSIYLNKRLTSSPANLGSLVLPILYPQGRELSEEKLKDVRSLLQFVPPVYHAFYNGLQTFREQKVLKKMVKQT</sequence>
<evidence type="ECO:0000313" key="2">
    <source>
        <dbReference type="Proteomes" id="UP001159363"/>
    </source>
</evidence>
<feature type="non-terminal residue" evidence="1">
    <location>
        <position position="317"/>
    </location>
</feature>
<accession>A0ABQ9HY72</accession>